<evidence type="ECO:0000256" key="1">
    <source>
        <dbReference type="ARBA" id="ARBA00001961"/>
    </source>
</evidence>
<dbReference type="GO" id="GO:0031418">
    <property type="term" value="F:L-ascorbic acid binding"/>
    <property type="evidence" value="ECO:0007669"/>
    <property type="project" value="UniProtKB-KW"/>
</dbReference>
<dbReference type="Gene3D" id="2.60.120.620">
    <property type="entry name" value="q2cbj1_9rhob like domain"/>
    <property type="match status" value="1"/>
</dbReference>
<dbReference type="PANTHER" id="PTHR10869">
    <property type="entry name" value="PROLYL 4-HYDROXYLASE ALPHA SUBUNIT"/>
    <property type="match status" value="1"/>
</dbReference>
<keyword evidence="5" id="KW-0560">Oxidoreductase</keyword>
<dbReference type="InterPro" id="IPR005123">
    <property type="entry name" value="Oxoglu/Fe-dep_dioxygenase_dom"/>
</dbReference>
<feature type="domain" description="Fe2OG dioxygenase" evidence="7">
    <location>
        <begin position="76"/>
        <end position="180"/>
    </location>
</feature>
<keyword evidence="2" id="KW-0479">Metal-binding</keyword>
<dbReference type="AlphaFoldDB" id="A0A1Y2K5B1"/>
<evidence type="ECO:0000256" key="4">
    <source>
        <dbReference type="ARBA" id="ARBA00022964"/>
    </source>
</evidence>
<dbReference type="Pfam" id="PF13640">
    <property type="entry name" value="2OG-FeII_Oxy_3"/>
    <property type="match status" value="1"/>
</dbReference>
<keyword evidence="3" id="KW-0847">Vitamin C</keyword>
<dbReference type="InterPro" id="IPR045054">
    <property type="entry name" value="P4HA-like"/>
</dbReference>
<sequence length="191" mass="22102">MTPEVIHAESQSFALRNLFSAEECRHIIARGDAAGYDKALIQTGRGEVYSDEVRNNDRVIFEDTELAQTLYARVRPFLPPQIYIYRPVGLNDHFRLLRYTGAQYFKWHQDGHFRKSPSEVSMLTLLIYLNDDFAGGETEFEDFRVVAEAGMGVVFRHELRHQGRTLRQGTKYALRTDVMYASDLSLMNQEM</sequence>
<dbReference type="RefSeq" id="WP_085444673.1">
    <property type="nucleotide sequence ID" value="NZ_LVJN01000020.1"/>
</dbReference>
<accession>A0A1Y2K5B1</accession>
<keyword evidence="9" id="KW-1185">Reference proteome</keyword>
<dbReference type="PANTHER" id="PTHR10869:SF246">
    <property type="entry name" value="TRANSMEMBRANE PROLYL 4-HYDROXYLASE"/>
    <property type="match status" value="1"/>
</dbReference>
<evidence type="ECO:0000256" key="6">
    <source>
        <dbReference type="ARBA" id="ARBA00023004"/>
    </source>
</evidence>
<comment type="cofactor">
    <cofactor evidence="1">
        <name>L-ascorbate</name>
        <dbReference type="ChEBI" id="CHEBI:38290"/>
    </cofactor>
</comment>
<evidence type="ECO:0000256" key="2">
    <source>
        <dbReference type="ARBA" id="ARBA00022723"/>
    </source>
</evidence>
<evidence type="ECO:0000259" key="7">
    <source>
        <dbReference type="PROSITE" id="PS51471"/>
    </source>
</evidence>
<dbReference type="STRING" id="1434232.MAIT1_02288"/>
<keyword evidence="4" id="KW-0223">Dioxygenase</keyword>
<dbReference type="EMBL" id="LVJN01000020">
    <property type="protein sequence ID" value="OSM02185.1"/>
    <property type="molecule type" value="Genomic_DNA"/>
</dbReference>
<dbReference type="InterPro" id="IPR006620">
    <property type="entry name" value="Pro_4_hyd_alph"/>
</dbReference>
<organism evidence="8 9">
    <name type="scientific">Magnetofaba australis IT-1</name>
    <dbReference type="NCBI Taxonomy" id="1434232"/>
    <lineage>
        <taxon>Bacteria</taxon>
        <taxon>Pseudomonadati</taxon>
        <taxon>Pseudomonadota</taxon>
        <taxon>Magnetococcia</taxon>
        <taxon>Magnetococcales</taxon>
        <taxon>Magnetococcaceae</taxon>
        <taxon>Magnetofaba</taxon>
    </lineage>
</organism>
<gene>
    <name evidence="8" type="ORF">MAIT1_02288</name>
</gene>
<keyword evidence="6" id="KW-0408">Iron</keyword>
<evidence type="ECO:0000256" key="3">
    <source>
        <dbReference type="ARBA" id="ARBA00022896"/>
    </source>
</evidence>
<evidence type="ECO:0000313" key="9">
    <source>
        <dbReference type="Proteomes" id="UP000194003"/>
    </source>
</evidence>
<comment type="caution">
    <text evidence="8">The sequence shown here is derived from an EMBL/GenBank/DDBJ whole genome shotgun (WGS) entry which is preliminary data.</text>
</comment>
<dbReference type="OrthoDB" id="269774at2"/>
<dbReference type="SUPFAM" id="SSF51197">
    <property type="entry name" value="Clavaminate synthase-like"/>
    <property type="match status" value="1"/>
</dbReference>
<reference evidence="8 9" key="1">
    <citation type="journal article" date="2016" name="BMC Genomics">
        <title>Combined genomic and structural analyses of a cultured magnetotactic bacterium reveals its niche adaptation to a dynamic environment.</title>
        <authorList>
            <person name="Araujo A.C."/>
            <person name="Morillo V."/>
            <person name="Cypriano J."/>
            <person name="Teixeira L.C."/>
            <person name="Leao P."/>
            <person name="Lyra S."/>
            <person name="Almeida L.G."/>
            <person name="Bazylinski D.A."/>
            <person name="Vasconcellos A.T."/>
            <person name="Abreu F."/>
            <person name="Lins U."/>
        </authorList>
    </citation>
    <scope>NUCLEOTIDE SEQUENCE [LARGE SCALE GENOMIC DNA]</scope>
    <source>
        <strain evidence="8 9">IT-1</strain>
    </source>
</reference>
<dbReference type="GO" id="GO:0005506">
    <property type="term" value="F:iron ion binding"/>
    <property type="evidence" value="ECO:0007669"/>
    <property type="project" value="InterPro"/>
</dbReference>
<evidence type="ECO:0000313" key="8">
    <source>
        <dbReference type="EMBL" id="OSM02185.1"/>
    </source>
</evidence>
<dbReference type="SMART" id="SM00702">
    <property type="entry name" value="P4Hc"/>
    <property type="match status" value="1"/>
</dbReference>
<dbReference type="PROSITE" id="PS51471">
    <property type="entry name" value="FE2OG_OXY"/>
    <property type="match status" value="1"/>
</dbReference>
<dbReference type="GO" id="GO:0004656">
    <property type="term" value="F:procollagen-proline 4-dioxygenase activity"/>
    <property type="evidence" value="ECO:0007669"/>
    <property type="project" value="TreeGrafter"/>
</dbReference>
<protein>
    <submittedName>
        <fullName evidence="8">Putative prolyl 4-hydroxylase subunit alpha</fullName>
    </submittedName>
</protein>
<proteinExistence type="predicted"/>
<evidence type="ECO:0000256" key="5">
    <source>
        <dbReference type="ARBA" id="ARBA00023002"/>
    </source>
</evidence>
<dbReference type="InterPro" id="IPR044862">
    <property type="entry name" value="Pro_4_hyd_alph_FE2OG_OXY"/>
</dbReference>
<dbReference type="Proteomes" id="UP000194003">
    <property type="component" value="Unassembled WGS sequence"/>
</dbReference>
<name>A0A1Y2K5B1_9PROT</name>